<dbReference type="Proteomes" id="UP000008206">
    <property type="component" value="Chromosome"/>
</dbReference>
<proteinExistence type="predicted"/>
<name>E0UJG7_GLOV7</name>
<dbReference type="HOGENOM" id="CLU_204572_0_0_3"/>
<keyword evidence="3" id="KW-1185">Reference proteome</keyword>
<keyword evidence="1" id="KW-0812">Transmembrane</keyword>
<dbReference type="KEGG" id="cyj:Cyan7822_5100"/>
<feature type="transmembrane region" description="Helical" evidence="1">
    <location>
        <begin position="16"/>
        <end position="36"/>
    </location>
</feature>
<evidence type="ECO:0000313" key="2">
    <source>
        <dbReference type="EMBL" id="ADN16985.1"/>
    </source>
</evidence>
<keyword evidence="1" id="KW-1133">Transmembrane helix</keyword>
<dbReference type="RefSeq" id="WP_013325023.1">
    <property type="nucleotide sequence ID" value="NC_014501.1"/>
</dbReference>
<evidence type="ECO:0000313" key="3">
    <source>
        <dbReference type="Proteomes" id="UP000008206"/>
    </source>
</evidence>
<organism evidence="2 3">
    <name type="scientific">Gloeothece verrucosa (strain PCC 7822)</name>
    <name type="common">Cyanothece sp. (strain PCC 7822)</name>
    <dbReference type="NCBI Taxonomy" id="497965"/>
    <lineage>
        <taxon>Bacteria</taxon>
        <taxon>Bacillati</taxon>
        <taxon>Cyanobacteriota</taxon>
        <taxon>Cyanophyceae</taxon>
        <taxon>Oscillatoriophycideae</taxon>
        <taxon>Chroococcales</taxon>
        <taxon>Aphanothecaceae</taxon>
        <taxon>Gloeothece</taxon>
        <taxon>Gloeothece verrucosa</taxon>
    </lineage>
</organism>
<dbReference type="STRING" id="497965.Cyan7822_5100"/>
<gene>
    <name evidence="2" type="ordered locus">Cyan7822_5100</name>
</gene>
<reference evidence="3" key="1">
    <citation type="journal article" date="2011" name="MBio">
        <title>Novel metabolic attributes of the genus Cyanothece, comprising a group of unicellular nitrogen-fixing Cyanobacteria.</title>
        <authorList>
            <person name="Bandyopadhyay A."/>
            <person name="Elvitigala T."/>
            <person name="Welsh E."/>
            <person name="Stockel J."/>
            <person name="Liberton M."/>
            <person name="Min H."/>
            <person name="Sherman L.A."/>
            <person name="Pakrasi H.B."/>
        </authorList>
    </citation>
    <scope>NUCLEOTIDE SEQUENCE [LARGE SCALE GENOMIC DNA]</scope>
    <source>
        <strain evidence="3">PCC 7822</strain>
    </source>
</reference>
<dbReference type="AlphaFoldDB" id="E0UJG7"/>
<keyword evidence="1" id="KW-0472">Membrane</keyword>
<accession>E0UJG7</accession>
<protein>
    <submittedName>
        <fullName evidence="2">Uncharacterized protein</fullName>
    </submittedName>
</protein>
<dbReference type="OrthoDB" id="517281at2"/>
<evidence type="ECO:0000256" key="1">
    <source>
        <dbReference type="SAM" id="Phobius"/>
    </source>
</evidence>
<sequence>MKTTSRSTATRQMHQIIWILLGVFSLLAITFPIAMFRVSQKEAFSGFHLKSLNYPEPAEKPSNPK</sequence>
<dbReference type="EMBL" id="CP002198">
    <property type="protein sequence ID" value="ADN16985.1"/>
    <property type="molecule type" value="Genomic_DNA"/>
</dbReference>
<dbReference type="eggNOG" id="ENOG5033H8U">
    <property type="taxonomic scope" value="Bacteria"/>
</dbReference>